<accession>A0ACB7SNM7</accession>
<evidence type="ECO:0000313" key="2">
    <source>
        <dbReference type="Proteomes" id="UP000821845"/>
    </source>
</evidence>
<evidence type="ECO:0000313" key="1">
    <source>
        <dbReference type="EMBL" id="KAH6936463.1"/>
    </source>
</evidence>
<reference evidence="1" key="1">
    <citation type="submission" date="2020-05" db="EMBL/GenBank/DDBJ databases">
        <title>Large-scale comparative analyses of tick genomes elucidate their genetic diversity and vector capacities.</title>
        <authorList>
            <person name="Jia N."/>
            <person name="Wang J."/>
            <person name="Shi W."/>
            <person name="Du L."/>
            <person name="Sun Y."/>
            <person name="Zhan W."/>
            <person name="Jiang J."/>
            <person name="Wang Q."/>
            <person name="Zhang B."/>
            <person name="Ji P."/>
            <person name="Sakyi L.B."/>
            <person name="Cui X."/>
            <person name="Yuan T."/>
            <person name="Jiang B."/>
            <person name="Yang W."/>
            <person name="Lam T.T.-Y."/>
            <person name="Chang Q."/>
            <person name="Ding S."/>
            <person name="Wang X."/>
            <person name="Zhu J."/>
            <person name="Ruan X."/>
            <person name="Zhao L."/>
            <person name="Wei J."/>
            <person name="Que T."/>
            <person name="Du C."/>
            <person name="Cheng J."/>
            <person name="Dai P."/>
            <person name="Han X."/>
            <person name="Huang E."/>
            <person name="Gao Y."/>
            <person name="Liu J."/>
            <person name="Shao H."/>
            <person name="Ye R."/>
            <person name="Li L."/>
            <person name="Wei W."/>
            <person name="Wang X."/>
            <person name="Wang C."/>
            <person name="Yang T."/>
            <person name="Huo Q."/>
            <person name="Li W."/>
            <person name="Guo W."/>
            <person name="Chen H."/>
            <person name="Zhou L."/>
            <person name="Ni X."/>
            <person name="Tian J."/>
            <person name="Zhou Y."/>
            <person name="Sheng Y."/>
            <person name="Liu T."/>
            <person name="Pan Y."/>
            <person name="Xia L."/>
            <person name="Li J."/>
            <person name="Zhao F."/>
            <person name="Cao W."/>
        </authorList>
    </citation>
    <scope>NUCLEOTIDE SEQUENCE</scope>
    <source>
        <strain evidence="1">Hyas-2018</strain>
    </source>
</reference>
<dbReference type="Proteomes" id="UP000821845">
    <property type="component" value="Chromosome 3"/>
</dbReference>
<keyword evidence="2" id="KW-1185">Reference proteome</keyword>
<proteinExistence type="predicted"/>
<protein>
    <submittedName>
        <fullName evidence="1">Uncharacterized protein</fullName>
    </submittedName>
</protein>
<sequence>MAAAPEESSGAEARAWLRAAVAAAATTPTTTNRRSHDALLHAAVAKGRPLPTPFSLYSPSSSQPRGSLVSSPLGVSPAGVPSAF</sequence>
<comment type="caution">
    <text evidence="1">The sequence shown here is derived from an EMBL/GenBank/DDBJ whole genome shotgun (WGS) entry which is preliminary data.</text>
</comment>
<gene>
    <name evidence="1" type="ORF">HPB50_017589</name>
</gene>
<name>A0ACB7SNM7_HYAAI</name>
<dbReference type="EMBL" id="CM023483">
    <property type="protein sequence ID" value="KAH6936463.1"/>
    <property type="molecule type" value="Genomic_DNA"/>
</dbReference>
<organism evidence="1 2">
    <name type="scientific">Hyalomma asiaticum</name>
    <name type="common">Tick</name>
    <dbReference type="NCBI Taxonomy" id="266040"/>
    <lineage>
        <taxon>Eukaryota</taxon>
        <taxon>Metazoa</taxon>
        <taxon>Ecdysozoa</taxon>
        <taxon>Arthropoda</taxon>
        <taxon>Chelicerata</taxon>
        <taxon>Arachnida</taxon>
        <taxon>Acari</taxon>
        <taxon>Parasitiformes</taxon>
        <taxon>Ixodida</taxon>
        <taxon>Ixodoidea</taxon>
        <taxon>Ixodidae</taxon>
        <taxon>Hyalomminae</taxon>
        <taxon>Hyalomma</taxon>
    </lineage>
</organism>